<protein>
    <submittedName>
        <fullName evidence="8">Uncharacterized protein</fullName>
    </submittedName>
</protein>
<dbReference type="AlphaFoldDB" id="A0A834I3N6"/>
<accession>A0A834I3N6</accession>
<dbReference type="GO" id="GO:0015833">
    <property type="term" value="P:peptide transport"/>
    <property type="evidence" value="ECO:0007669"/>
    <property type="project" value="UniProtKB-KW"/>
</dbReference>
<keyword evidence="9" id="KW-1185">Reference proteome</keyword>
<sequence length="499" mass="57297">MGKSFYKVKTPKRNVILEFLKCSWRAIVNKRRSAAIRYDHWLDHAKSDFDAKLIHDMKMVFSVLLLFVPLPIFWSLFDQQGSRWTFQASHMDTNVLGLQVVPDQMQVINPAMVLVLIPIFDKVLYPRLERFNVWRNSLHRMALGGLAAGLAFISAGILELFLERTYPDLPDKNHGSLNVINALPCDITILTKPYQKRCLNPGSTIRYQDMQCKNQSRLLIIVEATRRCRDITLSQEILQIEGFLQEKQETTLIISYNKNYDVKGYMIDRVDFSKSVSGNPKIRIDYVKNMNAFDNVSISFQSTFGLTDMYFFGEGSDDSQVAVSPYLELPQGVYECYVRSGQSREHFRKHLHFAFGGVYSLIIRESNMSIEFVKLLTMSSPNSVNILWQLPQYLFISVAEIMFGVAGLEFSFTQAPKSMKTVTIAGWYLSTAVGNLIVIIITKLNFFNSQAYEFFLFALIIIADMMIFTEMATNYHFVELEVDSSVLIMNRDPQLDENA</sequence>
<gene>
    <name evidence="8" type="ORF">GWI33_013308</name>
</gene>
<comment type="caution">
    <text evidence="8">The sequence shown here is derived from an EMBL/GenBank/DDBJ whole genome shotgun (WGS) entry which is preliminary data.</text>
</comment>
<dbReference type="Pfam" id="PF00854">
    <property type="entry name" value="PTR2"/>
    <property type="match status" value="2"/>
</dbReference>
<keyword evidence="4" id="KW-0571">Peptide transport</keyword>
<proteinExistence type="inferred from homology"/>
<organism evidence="8 9">
    <name type="scientific">Rhynchophorus ferrugineus</name>
    <name type="common">Red palm weevil</name>
    <name type="synonym">Curculio ferrugineus</name>
    <dbReference type="NCBI Taxonomy" id="354439"/>
    <lineage>
        <taxon>Eukaryota</taxon>
        <taxon>Metazoa</taxon>
        <taxon>Ecdysozoa</taxon>
        <taxon>Arthropoda</taxon>
        <taxon>Hexapoda</taxon>
        <taxon>Insecta</taxon>
        <taxon>Pterygota</taxon>
        <taxon>Neoptera</taxon>
        <taxon>Endopterygota</taxon>
        <taxon>Coleoptera</taxon>
        <taxon>Polyphaga</taxon>
        <taxon>Cucujiformia</taxon>
        <taxon>Curculionidae</taxon>
        <taxon>Dryophthorinae</taxon>
        <taxon>Rhynchophorus</taxon>
    </lineage>
</organism>
<dbReference type="EMBL" id="JAACXV010013159">
    <property type="protein sequence ID" value="KAF7274007.1"/>
    <property type="molecule type" value="Genomic_DNA"/>
</dbReference>
<evidence type="ECO:0000256" key="4">
    <source>
        <dbReference type="ARBA" id="ARBA00022856"/>
    </source>
</evidence>
<feature type="transmembrane region" description="Helical" evidence="7">
    <location>
        <begin position="424"/>
        <end position="444"/>
    </location>
</feature>
<dbReference type="Proteomes" id="UP000625711">
    <property type="component" value="Unassembled WGS sequence"/>
</dbReference>
<evidence type="ECO:0000256" key="6">
    <source>
        <dbReference type="ARBA" id="ARBA00023136"/>
    </source>
</evidence>
<comment type="similarity">
    <text evidence="2">Belongs to the major facilitator superfamily. Proton-dependent oligopeptide transporter (POT/PTR) (TC 2.A.17) family.</text>
</comment>
<feature type="transmembrane region" description="Helical" evidence="7">
    <location>
        <begin position="59"/>
        <end position="77"/>
    </location>
</feature>
<dbReference type="InterPro" id="IPR036259">
    <property type="entry name" value="MFS_trans_sf"/>
</dbReference>
<keyword evidence="6 7" id="KW-0472">Membrane</keyword>
<dbReference type="InterPro" id="IPR000109">
    <property type="entry name" value="POT_fam"/>
</dbReference>
<dbReference type="OrthoDB" id="205993at2759"/>
<evidence type="ECO:0000313" key="8">
    <source>
        <dbReference type="EMBL" id="KAF7274007.1"/>
    </source>
</evidence>
<evidence type="ECO:0000256" key="1">
    <source>
        <dbReference type="ARBA" id="ARBA00004141"/>
    </source>
</evidence>
<feature type="transmembrane region" description="Helical" evidence="7">
    <location>
        <begin position="137"/>
        <end position="162"/>
    </location>
</feature>
<dbReference type="PANTHER" id="PTHR11654">
    <property type="entry name" value="OLIGOPEPTIDE TRANSPORTER-RELATED"/>
    <property type="match status" value="1"/>
</dbReference>
<keyword evidence="5 7" id="KW-1133">Transmembrane helix</keyword>
<name>A0A834I3N6_RHYFE</name>
<comment type="subcellular location">
    <subcellularLocation>
        <location evidence="1">Membrane</location>
        <topology evidence="1">Multi-pass membrane protein</topology>
    </subcellularLocation>
</comment>
<keyword evidence="4" id="KW-0813">Transport</keyword>
<feature type="transmembrane region" description="Helical" evidence="7">
    <location>
        <begin position="393"/>
        <end position="412"/>
    </location>
</feature>
<evidence type="ECO:0000256" key="5">
    <source>
        <dbReference type="ARBA" id="ARBA00022989"/>
    </source>
</evidence>
<dbReference type="Gene3D" id="1.20.1250.20">
    <property type="entry name" value="MFS general substrate transporter like domains"/>
    <property type="match status" value="2"/>
</dbReference>
<evidence type="ECO:0000256" key="2">
    <source>
        <dbReference type="ARBA" id="ARBA00005982"/>
    </source>
</evidence>
<evidence type="ECO:0000256" key="7">
    <source>
        <dbReference type="SAM" id="Phobius"/>
    </source>
</evidence>
<feature type="transmembrane region" description="Helical" evidence="7">
    <location>
        <begin position="450"/>
        <end position="468"/>
    </location>
</feature>
<keyword evidence="3 7" id="KW-0812">Transmembrane</keyword>
<dbReference type="GO" id="GO:0016020">
    <property type="term" value="C:membrane"/>
    <property type="evidence" value="ECO:0007669"/>
    <property type="project" value="UniProtKB-SubCell"/>
</dbReference>
<reference evidence="8" key="1">
    <citation type="submission" date="2020-08" db="EMBL/GenBank/DDBJ databases">
        <title>Genome sequencing and assembly of the red palm weevil Rhynchophorus ferrugineus.</title>
        <authorList>
            <person name="Dias G.B."/>
            <person name="Bergman C.M."/>
            <person name="Manee M."/>
        </authorList>
    </citation>
    <scope>NUCLEOTIDE SEQUENCE</scope>
    <source>
        <strain evidence="8">AA-2017</strain>
        <tissue evidence="8">Whole larva</tissue>
    </source>
</reference>
<keyword evidence="4" id="KW-0653">Protein transport</keyword>
<evidence type="ECO:0000313" key="9">
    <source>
        <dbReference type="Proteomes" id="UP000625711"/>
    </source>
</evidence>
<evidence type="ECO:0000256" key="3">
    <source>
        <dbReference type="ARBA" id="ARBA00022692"/>
    </source>
</evidence>
<dbReference type="GO" id="GO:0022857">
    <property type="term" value="F:transmembrane transporter activity"/>
    <property type="evidence" value="ECO:0007669"/>
    <property type="project" value="InterPro"/>
</dbReference>